<dbReference type="KEGG" id="gtt:GUITHDRAFT_151568"/>
<dbReference type="Proteomes" id="UP000011087">
    <property type="component" value="Unassembled WGS sequence"/>
</dbReference>
<feature type="compositionally biased region" description="Polar residues" evidence="1">
    <location>
        <begin position="124"/>
        <end position="136"/>
    </location>
</feature>
<feature type="non-terminal residue" evidence="2">
    <location>
        <position position="200"/>
    </location>
</feature>
<proteinExistence type="predicted"/>
<sequence>MFSWGEIFVIFGASAMLFGKKDLPIMCRRLGSLVGRGVVSMRRIKDEYTKKGPLSEFSELHHEMRTTLFEINSVHSEIRSNVQIIPPMYGSMPFSPAKQQNTGNTVAAYQSIQNAYRPPYAPPAQSNATAEKTSIPQTPPANAPHVPTHVNQTTSEAAPAETSGDSVSSSQILFGAPSSHEAASFESVTNKMPGGADHIL</sequence>
<organism evidence="2">
    <name type="scientific">Guillardia theta (strain CCMP2712)</name>
    <name type="common">Cryptophyte</name>
    <dbReference type="NCBI Taxonomy" id="905079"/>
    <lineage>
        <taxon>Eukaryota</taxon>
        <taxon>Cryptophyceae</taxon>
        <taxon>Pyrenomonadales</taxon>
        <taxon>Geminigeraceae</taxon>
        <taxon>Guillardia</taxon>
    </lineage>
</organism>
<evidence type="ECO:0000256" key="1">
    <source>
        <dbReference type="SAM" id="MobiDB-lite"/>
    </source>
</evidence>
<dbReference type="eggNOG" id="ENOG502QPZJ">
    <property type="taxonomic scope" value="Eukaryota"/>
</dbReference>
<accession>L1JM59</accession>
<evidence type="ECO:0000313" key="2">
    <source>
        <dbReference type="EMBL" id="EKX49502.1"/>
    </source>
</evidence>
<reference evidence="2 4" key="1">
    <citation type="journal article" date="2012" name="Nature">
        <title>Algal genomes reveal evolutionary mosaicism and the fate of nucleomorphs.</title>
        <authorList>
            <consortium name="DOE Joint Genome Institute"/>
            <person name="Curtis B.A."/>
            <person name="Tanifuji G."/>
            <person name="Burki F."/>
            <person name="Gruber A."/>
            <person name="Irimia M."/>
            <person name="Maruyama S."/>
            <person name="Arias M.C."/>
            <person name="Ball S.G."/>
            <person name="Gile G.H."/>
            <person name="Hirakawa Y."/>
            <person name="Hopkins J.F."/>
            <person name="Kuo A."/>
            <person name="Rensing S.A."/>
            <person name="Schmutz J."/>
            <person name="Symeonidi A."/>
            <person name="Elias M."/>
            <person name="Eveleigh R.J."/>
            <person name="Herman E.K."/>
            <person name="Klute M.J."/>
            <person name="Nakayama T."/>
            <person name="Obornik M."/>
            <person name="Reyes-Prieto A."/>
            <person name="Armbrust E.V."/>
            <person name="Aves S.J."/>
            <person name="Beiko R.G."/>
            <person name="Coutinho P."/>
            <person name="Dacks J.B."/>
            <person name="Durnford D.G."/>
            <person name="Fast N.M."/>
            <person name="Green B.R."/>
            <person name="Grisdale C.J."/>
            <person name="Hempel F."/>
            <person name="Henrissat B."/>
            <person name="Hoppner M.P."/>
            <person name="Ishida K."/>
            <person name="Kim E."/>
            <person name="Koreny L."/>
            <person name="Kroth P.G."/>
            <person name="Liu Y."/>
            <person name="Malik S.B."/>
            <person name="Maier U.G."/>
            <person name="McRose D."/>
            <person name="Mock T."/>
            <person name="Neilson J.A."/>
            <person name="Onodera N.T."/>
            <person name="Poole A.M."/>
            <person name="Pritham E.J."/>
            <person name="Richards T.A."/>
            <person name="Rocap G."/>
            <person name="Roy S.W."/>
            <person name="Sarai C."/>
            <person name="Schaack S."/>
            <person name="Shirato S."/>
            <person name="Slamovits C.H."/>
            <person name="Spencer D.F."/>
            <person name="Suzuki S."/>
            <person name="Worden A.Z."/>
            <person name="Zauner S."/>
            <person name="Barry K."/>
            <person name="Bell C."/>
            <person name="Bharti A.K."/>
            <person name="Crow J.A."/>
            <person name="Grimwood J."/>
            <person name="Kramer R."/>
            <person name="Lindquist E."/>
            <person name="Lucas S."/>
            <person name="Salamov A."/>
            <person name="McFadden G.I."/>
            <person name="Lane C.E."/>
            <person name="Keeling P.J."/>
            <person name="Gray M.W."/>
            <person name="Grigoriev I.V."/>
            <person name="Archibald J.M."/>
        </authorList>
    </citation>
    <scope>NUCLEOTIDE SEQUENCE</scope>
    <source>
        <strain evidence="2 4">CCMP2712</strain>
    </source>
</reference>
<evidence type="ECO:0000313" key="3">
    <source>
        <dbReference type="EnsemblProtists" id="EKX49502"/>
    </source>
</evidence>
<dbReference type="PaxDb" id="55529-EKX49502"/>
<gene>
    <name evidence="2" type="ORF">GUITHDRAFT_151568</name>
</gene>
<dbReference type="OMA" id="RAKNEYF"/>
<feature type="region of interest" description="Disordered" evidence="1">
    <location>
        <begin position="181"/>
        <end position="200"/>
    </location>
</feature>
<reference evidence="4" key="2">
    <citation type="submission" date="2012-11" db="EMBL/GenBank/DDBJ databases">
        <authorList>
            <person name="Kuo A."/>
            <person name="Curtis B.A."/>
            <person name="Tanifuji G."/>
            <person name="Burki F."/>
            <person name="Gruber A."/>
            <person name="Irimia M."/>
            <person name="Maruyama S."/>
            <person name="Arias M.C."/>
            <person name="Ball S.G."/>
            <person name="Gile G.H."/>
            <person name="Hirakawa Y."/>
            <person name="Hopkins J.F."/>
            <person name="Rensing S.A."/>
            <person name="Schmutz J."/>
            <person name="Symeonidi A."/>
            <person name="Elias M."/>
            <person name="Eveleigh R.J."/>
            <person name="Herman E.K."/>
            <person name="Klute M.J."/>
            <person name="Nakayama T."/>
            <person name="Obornik M."/>
            <person name="Reyes-Prieto A."/>
            <person name="Armbrust E.V."/>
            <person name="Aves S.J."/>
            <person name="Beiko R.G."/>
            <person name="Coutinho P."/>
            <person name="Dacks J.B."/>
            <person name="Durnford D.G."/>
            <person name="Fast N.M."/>
            <person name="Green B.R."/>
            <person name="Grisdale C."/>
            <person name="Hempe F."/>
            <person name="Henrissat B."/>
            <person name="Hoppner M.P."/>
            <person name="Ishida K.-I."/>
            <person name="Kim E."/>
            <person name="Koreny L."/>
            <person name="Kroth P.G."/>
            <person name="Liu Y."/>
            <person name="Malik S.-B."/>
            <person name="Maier U.G."/>
            <person name="McRose D."/>
            <person name="Mock T."/>
            <person name="Neilson J.A."/>
            <person name="Onodera N.T."/>
            <person name="Poole A.M."/>
            <person name="Pritham E.J."/>
            <person name="Richards T.A."/>
            <person name="Rocap G."/>
            <person name="Roy S.W."/>
            <person name="Sarai C."/>
            <person name="Schaack S."/>
            <person name="Shirato S."/>
            <person name="Slamovits C.H."/>
            <person name="Spencer D.F."/>
            <person name="Suzuki S."/>
            <person name="Worden A.Z."/>
            <person name="Zauner S."/>
            <person name="Barry K."/>
            <person name="Bell C."/>
            <person name="Bharti A.K."/>
            <person name="Crow J.A."/>
            <person name="Grimwood J."/>
            <person name="Kramer R."/>
            <person name="Lindquist E."/>
            <person name="Lucas S."/>
            <person name="Salamov A."/>
            <person name="McFadden G.I."/>
            <person name="Lane C.E."/>
            <person name="Keeling P.J."/>
            <person name="Gray M.W."/>
            <person name="Grigoriev I.V."/>
            <person name="Archibald J.M."/>
        </authorList>
    </citation>
    <scope>NUCLEOTIDE SEQUENCE</scope>
    <source>
        <strain evidence="4">CCMP2712</strain>
    </source>
</reference>
<dbReference type="PANTHER" id="PTHR35512">
    <property type="entry name" value="OS11G0550900 PROTEIN"/>
    <property type="match status" value="1"/>
</dbReference>
<dbReference type="AlphaFoldDB" id="L1JM59"/>
<dbReference type="EnsemblProtists" id="EKX49502">
    <property type="protein sequence ID" value="EKX49502"/>
    <property type="gene ID" value="GUITHDRAFT_151568"/>
</dbReference>
<evidence type="ECO:0008006" key="5">
    <source>
        <dbReference type="Google" id="ProtNLM"/>
    </source>
</evidence>
<dbReference type="HOGENOM" id="CLU_1369424_0_0_1"/>
<dbReference type="OrthoDB" id="45251at2759"/>
<dbReference type="GeneID" id="17306150"/>
<dbReference type="EMBL" id="JH992982">
    <property type="protein sequence ID" value="EKX49502.1"/>
    <property type="molecule type" value="Genomic_DNA"/>
</dbReference>
<reference evidence="3" key="3">
    <citation type="submission" date="2016-03" db="UniProtKB">
        <authorList>
            <consortium name="EnsemblProtists"/>
        </authorList>
    </citation>
    <scope>IDENTIFICATION</scope>
</reference>
<protein>
    <recommendedName>
        <fullName evidence="5">Sec-independent protein translocase protein TatB</fullName>
    </recommendedName>
</protein>
<evidence type="ECO:0000313" key="4">
    <source>
        <dbReference type="Proteomes" id="UP000011087"/>
    </source>
</evidence>
<name>L1JM59_GUITC</name>
<feature type="compositionally biased region" description="Polar residues" evidence="1">
    <location>
        <begin position="163"/>
        <end position="172"/>
    </location>
</feature>
<feature type="region of interest" description="Disordered" evidence="1">
    <location>
        <begin position="117"/>
        <end position="172"/>
    </location>
</feature>
<dbReference type="RefSeq" id="XP_005836482.1">
    <property type="nucleotide sequence ID" value="XM_005836425.1"/>
</dbReference>
<keyword evidence="4" id="KW-1185">Reference proteome</keyword>
<dbReference type="PANTHER" id="PTHR35512:SF1">
    <property type="entry name" value="OS11G0550900 PROTEIN"/>
    <property type="match status" value="1"/>
</dbReference>